<accession>A0A656D172</accession>
<dbReference type="GO" id="GO:0016618">
    <property type="term" value="F:hydroxypyruvate reductase [NAD(P)H] activity"/>
    <property type="evidence" value="ECO:0007669"/>
    <property type="project" value="TreeGrafter"/>
</dbReference>
<dbReference type="FunFam" id="3.40.50.720:FF:000203">
    <property type="entry name" value="D-3-phosphoglycerate dehydrogenase (SerA)"/>
    <property type="match status" value="1"/>
</dbReference>
<dbReference type="PROSITE" id="PS00670">
    <property type="entry name" value="D_2_HYDROXYACID_DH_2"/>
    <property type="match status" value="1"/>
</dbReference>
<dbReference type="GO" id="GO:0030267">
    <property type="term" value="F:glyoxylate reductase (NADPH) activity"/>
    <property type="evidence" value="ECO:0007669"/>
    <property type="project" value="TreeGrafter"/>
</dbReference>
<dbReference type="SUPFAM" id="SSF51735">
    <property type="entry name" value="NAD(P)-binding Rossmann-fold domains"/>
    <property type="match status" value="1"/>
</dbReference>
<dbReference type="AlphaFoldDB" id="A0A656D172"/>
<evidence type="ECO:0000256" key="3">
    <source>
        <dbReference type="ARBA" id="ARBA00023027"/>
    </source>
</evidence>
<keyword evidence="2 4" id="KW-0560">Oxidoreductase</keyword>
<dbReference type="CDD" id="cd05301">
    <property type="entry name" value="GDH"/>
    <property type="match status" value="1"/>
</dbReference>
<dbReference type="InterPro" id="IPR036291">
    <property type="entry name" value="NAD(P)-bd_dom_sf"/>
</dbReference>
<evidence type="ECO:0000256" key="2">
    <source>
        <dbReference type="ARBA" id="ARBA00023002"/>
    </source>
</evidence>
<dbReference type="RefSeq" id="WP_072149605.1">
    <property type="nucleotide sequence ID" value="NZ_CZVH01000012.1"/>
</dbReference>
<dbReference type="OrthoDB" id="9793626at2"/>
<dbReference type="PANTHER" id="PTHR10996:SF283">
    <property type="entry name" value="GLYOXYLATE_HYDROXYPYRUVATE REDUCTASE B"/>
    <property type="match status" value="1"/>
</dbReference>
<dbReference type="Proteomes" id="UP000243065">
    <property type="component" value="Unassembled WGS sequence"/>
</dbReference>
<keyword evidence="8" id="KW-1185">Reference proteome</keyword>
<dbReference type="EMBL" id="CZVU01000002">
    <property type="protein sequence ID" value="CUS96396.1"/>
    <property type="molecule type" value="Genomic_DNA"/>
</dbReference>
<dbReference type="InterPro" id="IPR050223">
    <property type="entry name" value="D-isomer_2-hydroxyacid_DH"/>
</dbReference>
<protein>
    <submittedName>
        <fullName evidence="7">Glyoxylate reductase</fullName>
    </submittedName>
</protein>
<feature type="domain" description="D-isomer specific 2-hydroxyacid dehydrogenase catalytic" evidence="5">
    <location>
        <begin position="7"/>
        <end position="321"/>
    </location>
</feature>
<dbReference type="Pfam" id="PF00389">
    <property type="entry name" value="2-Hacid_dh"/>
    <property type="match status" value="1"/>
</dbReference>
<dbReference type="Gene3D" id="3.40.50.720">
    <property type="entry name" value="NAD(P)-binding Rossmann-like Domain"/>
    <property type="match status" value="2"/>
</dbReference>
<evidence type="ECO:0000313" key="8">
    <source>
        <dbReference type="Proteomes" id="UP000243065"/>
    </source>
</evidence>
<reference evidence="7 8" key="1">
    <citation type="submission" date="2015-11" db="EMBL/GenBank/DDBJ databases">
        <authorList>
            <person name="Varghese N."/>
        </authorList>
    </citation>
    <scope>NUCLEOTIDE SEQUENCE [LARGE SCALE GENOMIC DNA]</scope>
    <source>
        <strain evidence="7 8">JGI-24</strain>
    </source>
</reference>
<dbReference type="InterPro" id="IPR029752">
    <property type="entry name" value="D-isomer_DH_CS1"/>
</dbReference>
<dbReference type="PANTHER" id="PTHR10996">
    <property type="entry name" value="2-HYDROXYACID DEHYDROGENASE-RELATED"/>
    <property type="match status" value="1"/>
</dbReference>
<evidence type="ECO:0000256" key="4">
    <source>
        <dbReference type="RuleBase" id="RU003719"/>
    </source>
</evidence>
<dbReference type="InterPro" id="IPR006140">
    <property type="entry name" value="D-isomer_DH_NAD-bd"/>
</dbReference>
<evidence type="ECO:0000313" key="7">
    <source>
        <dbReference type="EMBL" id="CUS96396.1"/>
    </source>
</evidence>
<evidence type="ECO:0000256" key="1">
    <source>
        <dbReference type="ARBA" id="ARBA00005854"/>
    </source>
</evidence>
<proteinExistence type="inferred from homology"/>
<evidence type="ECO:0000259" key="5">
    <source>
        <dbReference type="Pfam" id="PF00389"/>
    </source>
</evidence>
<dbReference type="Pfam" id="PF02826">
    <property type="entry name" value="2-Hacid_dh_C"/>
    <property type="match status" value="1"/>
</dbReference>
<dbReference type="GO" id="GO:0005829">
    <property type="term" value="C:cytosol"/>
    <property type="evidence" value="ECO:0007669"/>
    <property type="project" value="TreeGrafter"/>
</dbReference>
<feature type="domain" description="D-isomer specific 2-hydroxyacid dehydrogenase NAD-binding" evidence="6">
    <location>
        <begin position="113"/>
        <end position="289"/>
    </location>
</feature>
<sequence>MKKDYTILVTRQIPEAGLEILKKNFKNVIVNTKNRNLTHNELIKKVKGVDAILCLLSDKIDSEVISNMDRCKVISNYAVGFNNIDIDEATKHGIIVTNTPGVLTDATADLTWALILAVTRRIVEADKFLRKGKFKGWAPTLLLGTELAGKTLGIIGAGRIGTAVGLRAKGFKMKVLYFNTNRNETLEEEVGAKKVSFETLLKNSDIITIHVPLTPKTKHLIGEKEIKLMKKTSYLINTSRGEVIDEKALIKALKSGRIAGAGLDVFEQEPFVPKELIELDNVVLTPHIGSATVEARTKMAIMAAESIVKVLSGKIPANVVNSEVLKVIKLKTC</sequence>
<dbReference type="InterPro" id="IPR029753">
    <property type="entry name" value="D-isomer_DH_CS"/>
</dbReference>
<dbReference type="InterPro" id="IPR006139">
    <property type="entry name" value="D-isomer_2_OHA_DH_cat_dom"/>
</dbReference>
<dbReference type="PROSITE" id="PS00671">
    <property type="entry name" value="D_2_HYDROXYACID_DH_3"/>
    <property type="match status" value="1"/>
</dbReference>
<comment type="similarity">
    <text evidence="1 4">Belongs to the D-isomer specific 2-hydroxyacid dehydrogenase family.</text>
</comment>
<keyword evidence="3" id="KW-0520">NAD</keyword>
<dbReference type="GO" id="GO:0051287">
    <property type="term" value="F:NAD binding"/>
    <property type="evidence" value="ECO:0007669"/>
    <property type="project" value="InterPro"/>
</dbReference>
<organism evidence="7 8">
    <name type="scientific">Kryptobacter tengchongensis</name>
    <dbReference type="NCBI Taxonomy" id="1643429"/>
    <lineage>
        <taxon>Bacteria</taxon>
        <taxon>Pseudomonadati</taxon>
        <taxon>Candidatus Kryptoniota</taxon>
        <taxon>Candidatus Kryptobacter</taxon>
    </lineage>
</organism>
<dbReference type="PROSITE" id="PS00065">
    <property type="entry name" value="D_2_HYDROXYACID_DH_1"/>
    <property type="match status" value="1"/>
</dbReference>
<evidence type="ECO:0000259" key="6">
    <source>
        <dbReference type="Pfam" id="PF02826"/>
    </source>
</evidence>
<gene>
    <name evidence="7" type="ORF">JGI24_00103</name>
</gene>
<dbReference type="SUPFAM" id="SSF52283">
    <property type="entry name" value="Formate/glycerate dehydrogenase catalytic domain-like"/>
    <property type="match status" value="1"/>
</dbReference>
<name>A0A656D172_KRYT1</name>